<evidence type="ECO:0000256" key="2">
    <source>
        <dbReference type="ARBA" id="ARBA00022448"/>
    </source>
</evidence>
<name>A0A1M5GAV4_9HYPH</name>
<evidence type="ECO:0000256" key="8">
    <source>
        <dbReference type="ARBA" id="ARBA00023136"/>
    </source>
</evidence>
<dbReference type="PROSITE" id="PS50928">
    <property type="entry name" value="ABC_TM1"/>
    <property type="match status" value="1"/>
</dbReference>
<dbReference type="PANTHER" id="PTHR43386:SF1">
    <property type="entry name" value="D,D-DIPEPTIDE TRANSPORT SYSTEM PERMEASE PROTEIN DDPC-RELATED"/>
    <property type="match status" value="1"/>
</dbReference>
<dbReference type="InterPro" id="IPR050366">
    <property type="entry name" value="BP-dependent_transpt_permease"/>
</dbReference>
<dbReference type="OrthoDB" id="9805884at2"/>
<dbReference type="GO" id="GO:0005886">
    <property type="term" value="C:plasma membrane"/>
    <property type="evidence" value="ECO:0007669"/>
    <property type="project" value="UniProtKB-SubCell"/>
</dbReference>
<gene>
    <name evidence="11" type="ORF">SAMN02745157_3343</name>
</gene>
<feature type="transmembrane region" description="Helical" evidence="9">
    <location>
        <begin position="115"/>
        <end position="133"/>
    </location>
</feature>
<evidence type="ECO:0000313" key="12">
    <source>
        <dbReference type="Proteomes" id="UP000184485"/>
    </source>
</evidence>
<keyword evidence="5" id="KW-0571">Peptide transport</keyword>
<evidence type="ECO:0000256" key="6">
    <source>
        <dbReference type="ARBA" id="ARBA00022927"/>
    </source>
</evidence>
<keyword evidence="2 9" id="KW-0813">Transport</keyword>
<accession>A0A1M5GAV4</accession>
<dbReference type="GO" id="GO:0055085">
    <property type="term" value="P:transmembrane transport"/>
    <property type="evidence" value="ECO:0007669"/>
    <property type="project" value="InterPro"/>
</dbReference>
<dbReference type="EMBL" id="FQUP01000003">
    <property type="protein sequence ID" value="SHG00887.1"/>
    <property type="molecule type" value="Genomic_DNA"/>
</dbReference>
<sequence>MPSDAPIRSSFLRPALVIGLFLLALQLIAIIFAPWIAPFSPIEANPIDSLQTPNAIHWLGTDELGMDIFSRIVFATRVNLLIGFAAVAISLAIGVPIGVLVGYYRGFTGALVMRFFDFIQSFPVFVLGMALVAVLGQEIWSVVIVLCMLFVPMFSRIVRAEVLSLRERPFIAAARCSGAGDFAIMFRHILPNAMTPVIVQISVSIGMAILLTAGLSFIGAGVRLPAPEWGLMVSSGAQQMILGVWWVALFPGLAIVFSVLSFALLSDEAKRLLDTSRPGVRR</sequence>
<feature type="transmembrane region" description="Helical" evidence="9">
    <location>
        <begin position="12"/>
        <end position="36"/>
    </location>
</feature>
<comment type="similarity">
    <text evidence="9">Belongs to the binding-protein-dependent transport system permease family.</text>
</comment>
<evidence type="ECO:0000256" key="7">
    <source>
        <dbReference type="ARBA" id="ARBA00022989"/>
    </source>
</evidence>
<feature type="transmembrane region" description="Helical" evidence="9">
    <location>
        <begin position="197"/>
        <end position="220"/>
    </location>
</feature>
<feature type="transmembrane region" description="Helical" evidence="9">
    <location>
        <begin position="80"/>
        <end position="103"/>
    </location>
</feature>
<feature type="transmembrane region" description="Helical" evidence="9">
    <location>
        <begin position="240"/>
        <end position="265"/>
    </location>
</feature>
<dbReference type="SUPFAM" id="SSF161098">
    <property type="entry name" value="MetI-like"/>
    <property type="match status" value="1"/>
</dbReference>
<dbReference type="GO" id="GO:0015833">
    <property type="term" value="P:peptide transport"/>
    <property type="evidence" value="ECO:0007669"/>
    <property type="project" value="UniProtKB-KW"/>
</dbReference>
<comment type="subcellular location">
    <subcellularLocation>
        <location evidence="1 9">Cell membrane</location>
        <topology evidence="1 9">Multi-pass membrane protein</topology>
    </subcellularLocation>
</comment>
<dbReference type="STRING" id="1122133.SAMN02745157_3343"/>
<proteinExistence type="inferred from homology"/>
<dbReference type="InterPro" id="IPR035906">
    <property type="entry name" value="MetI-like_sf"/>
</dbReference>
<keyword evidence="4 9" id="KW-0812">Transmembrane</keyword>
<reference evidence="11 12" key="1">
    <citation type="submission" date="2016-11" db="EMBL/GenBank/DDBJ databases">
        <authorList>
            <person name="Jaros S."/>
            <person name="Januszkiewicz K."/>
            <person name="Wedrychowicz H."/>
        </authorList>
    </citation>
    <scope>NUCLEOTIDE SEQUENCE [LARGE SCALE GENOMIC DNA]</scope>
    <source>
        <strain evidence="11 12">DSM 19436</strain>
    </source>
</reference>
<dbReference type="Pfam" id="PF00528">
    <property type="entry name" value="BPD_transp_1"/>
    <property type="match status" value="1"/>
</dbReference>
<keyword evidence="7 9" id="KW-1133">Transmembrane helix</keyword>
<dbReference type="InterPro" id="IPR000515">
    <property type="entry name" value="MetI-like"/>
</dbReference>
<evidence type="ECO:0000256" key="4">
    <source>
        <dbReference type="ARBA" id="ARBA00022692"/>
    </source>
</evidence>
<evidence type="ECO:0000256" key="3">
    <source>
        <dbReference type="ARBA" id="ARBA00022475"/>
    </source>
</evidence>
<evidence type="ECO:0000259" key="10">
    <source>
        <dbReference type="PROSITE" id="PS50928"/>
    </source>
</evidence>
<keyword evidence="8 9" id="KW-0472">Membrane</keyword>
<keyword evidence="12" id="KW-1185">Reference proteome</keyword>
<protein>
    <submittedName>
        <fullName evidence="11">Peptide/nickel transport system permease protein</fullName>
    </submittedName>
</protein>
<keyword evidence="6" id="KW-0653">Protein transport</keyword>
<feature type="domain" description="ABC transmembrane type-1" evidence="10">
    <location>
        <begin position="76"/>
        <end position="266"/>
    </location>
</feature>
<keyword evidence="3" id="KW-1003">Cell membrane</keyword>
<dbReference type="PANTHER" id="PTHR43386">
    <property type="entry name" value="OLIGOPEPTIDE TRANSPORT SYSTEM PERMEASE PROTEIN APPC"/>
    <property type="match status" value="1"/>
</dbReference>
<dbReference type="CDD" id="cd06261">
    <property type="entry name" value="TM_PBP2"/>
    <property type="match status" value="1"/>
</dbReference>
<evidence type="ECO:0000256" key="5">
    <source>
        <dbReference type="ARBA" id="ARBA00022856"/>
    </source>
</evidence>
<evidence type="ECO:0000256" key="9">
    <source>
        <dbReference type="RuleBase" id="RU363032"/>
    </source>
</evidence>
<evidence type="ECO:0000256" key="1">
    <source>
        <dbReference type="ARBA" id="ARBA00004651"/>
    </source>
</evidence>
<dbReference type="Proteomes" id="UP000184485">
    <property type="component" value="Unassembled WGS sequence"/>
</dbReference>
<organism evidence="11 12">
    <name type="scientific">Kaistia soli DSM 19436</name>
    <dbReference type="NCBI Taxonomy" id="1122133"/>
    <lineage>
        <taxon>Bacteria</taxon>
        <taxon>Pseudomonadati</taxon>
        <taxon>Pseudomonadota</taxon>
        <taxon>Alphaproteobacteria</taxon>
        <taxon>Hyphomicrobiales</taxon>
        <taxon>Kaistiaceae</taxon>
        <taxon>Kaistia</taxon>
    </lineage>
</organism>
<dbReference type="AlphaFoldDB" id="A0A1M5GAV4"/>
<dbReference type="Gene3D" id="1.10.3720.10">
    <property type="entry name" value="MetI-like"/>
    <property type="match status" value="1"/>
</dbReference>
<dbReference type="GO" id="GO:0015031">
    <property type="term" value="P:protein transport"/>
    <property type="evidence" value="ECO:0007669"/>
    <property type="project" value="UniProtKB-KW"/>
</dbReference>
<evidence type="ECO:0000313" key="11">
    <source>
        <dbReference type="EMBL" id="SHG00887.1"/>
    </source>
</evidence>